<dbReference type="AlphaFoldDB" id="A0A9P6JW76"/>
<gene>
    <name evidence="2" type="ORF">CPB83DRAFT_841523</name>
</gene>
<dbReference type="EMBL" id="MU157824">
    <property type="protein sequence ID" value="KAF9535291.1"/>
    <property type="molecule type" value="Genomic_DNA"/>
</dbReference>
<accession>A0A9P6JW76</accession>
<keyword evidence="1" id="KW-0812">Transmembrane</keyword>
<sequence>MMTSTSSLAVWSCISAGLLALFASALVLFPRFLLFLSQSDIRVEERSSLTNLESFLAVHFGAYLGAVALTLILNIPTPEAPIPPKDVSALYHPLLVPLTIASSSLAFVSWNTKTVGALATVTFTIDATIGLWGLWTILFASSRSISKTTGADKRTSAFLFGNKAAASSQKKALNKGA</sequence>
<protein>
    <submittedName>
        <fullName evidence="2">Uncharacterized protein</fullName>
    </submittedName>
</protein>
<evidence type="ECO:0000313" key="3">
    <source>
        <dbReference type="Proteomes" id="UP000807306"/>
    </source>
</evidence>
<evidence type="ECO:0000256" key="1">
    <source>
        <dbReference type="SAM" id="Phobius"/>
    </source>
</evidence>
<proteinExistence type="predicted"/>
<name>A0A9P6JW76_9AGAR</name>
<dbReference type="PANTHER" id="PTHR39605:SF1">
    <property type="entry name" value="MAJOR FACILITATOR SUPERFAMILY (MFS) PROFILE DOMAIN-CONTAINING PROTEIN"/>
    <property type="match status" value="1"/>
</dbReference>
<comment type="caution">
    <text evidence="2">The sequence shown here is derived from an EMBL/GenBank/DDBJ whole genome shotgun (WGS) entry which is preliminary data.</text>
</comment>
<feature type="transmembrane region" description="Helical" evidence="1">
    <location>
        <begin position="89"/>
        <end position="110"/>
    </location>
</feature>
<feature type="transmembrane region" description="Helical" evidence="1">
    <location>
        <begin position="56"/>
        <end position="77"/>
    </location>
</feature>
<dbReference type="OrthoDB" id="2550114at2759"/>
<organism evidence="2 3">
    <name type="scientific">Crepidotus variabilis</name>
    <dbReference type="NCBI Taxonomy" id="179855"/>
    <lineage>
        <taxon>Eukaryota</taxon>
        <taxon>Fungi</taxon>
        <taxon>Dikarya</taxon>
        <taxon>Basidiomycota</taxon>
        <taxon>Agaricomycotina</taxon>
        <taxon>Agaricomycetes</taxon>
        <taxon>Agaricomycetidae</taxon>
        <taxon>Agaricales</taxon>
        <taxon>Agaricineae</taxon>
        <taxon>Crepidotaceae</taxon>
        <taxon>Crepidotus</taxon>
    </lineage>
</organism>
<reference evidence="2" key="1">
    <citation type="submission" date="2020-11" db="EMBL/GenBank/DDBJ databases">
        <authorList>
            <consortium name="DOE Joint Genome Institute"/>
            <person name="Ahrendt S."/>
            <person name="Riley R."/>
            <person name="Andreopoulos W."/>
            <person name="Labutti K."/>
            <person name="Pangilinan J."/>
            <person name="Ruiz-Duenas F.J."/>
            <person name="Barrasa J.M."/>
            <person name="Sanchez-Garcia M."/>
            <person name="Camarero S."/>
            <person name="Miyauchi S."/>
            <person name="Serrano A."/>
            <person name="Linde D."/>
            <person name="Babiker R."/>
            <person name="Drula E."/>
            <person name="Ayuso-Fernandez I."/>
            <person name="Pacheco R."/>
            <person name="Padilla G."/>
            <person name="Ferreira P."/>
            <person name="Barriuso J."/>
            <person name="Kellner H."/>
            <person name="Castanera R."/>
            <person name="Alfaro M."/>
            <person name="Ramirez L."/>
            <person name="Pisabarro A.G."/>
            <person name="Kuo A."/>
            <person name="Tritt A."/>
            <person name="Lipzen A."/>
            <person name="He G."/>
            <person name="Yan M."/>
            <person name="Ng V."/>
            <person name="Cullen D."/>
            <person name="Martin F."/>
            <person name="Rosso M.-N."/>
            <person name="Henrissat B."/>
            <person name="Hibbett D."/>
            <person name="Martinez A.T."/>
            <person name="Grigoriev I.V."/>
        </authorList>
    </citation>
    <scope>NUCLEOTIDE SEQUENCE</scope>
    <source>
        <strain evidence="2">CBS 506.95</strain>
    </source>
</reference>
<keyword evidence="3" id="KW-1185">Reference proteome</keyword>
<dbReference type="Proteomes" id="UP000807306">
    <property type="component" value="Unassembled WGS sequence"/>
</dbReference>
<keyword evidence="1" id="KW-1133">Transmembrane helix</keyword>
<feature type="transmembrane region" description="Helical" evidence="1">
    <location>
        <begin position="116"/>
        <end position="140"/>
    </location>
</feature>
<evidence type="ECO:0000313" key="2">
    <source>
        <dbReference type="EMBL" id="KAF9535291.1"/>
    </source>
</evidence>
<keyword evidence="1" id="KW-0472">Membrane</keyword>
<dbReference type="PANTHER" id="PTHR39605">
    <property type="entry name" value="MAJOR FACILITATOR SUPERFAMILY (MFS) PROFILE DOMAIN-CONTAINING PROTEIN"/>
    <property type="match status" value="1"/>
</dbReference>